<dbReference type="Pfam" id="PF00122">
    <property type="entry name" value="E1-E2_ATPase"/>
    <property type="match status" value="1"/>
</dbReference>
<dbReference type="GO" id="GO:0005524">
    <property type="term" value="F:ATP binding"/>
    <property type="evidence" value="ECO:0007669"/>
    <property type="project" value="UniProtKB-KW"/>
</dbReference>
<dbReference type="GO" id="GO:0016887">
    <property type="term" value="F:ATP hydrolysis activity"/>
    <property type="evidence" value="ECO:0007669"/>
    <property type="project" value="InterPro"/>
</dbReference>
<dbReference type="Gene3D" id="3.40.50.1000">
    <property type="entry name" value="HAD superfamily/HAD-like"/>
    <property type="match status" value="1"/>
</dbReference>
<dbReference type="SUPFAM" id="SSF56784">
    <property type="entry name" value="HAD-like"/>
    <property type="match status" value="1"/>
</dbReference>
<organism evidence="14 15">
    <name type="scientific">Methylophaga sulfidovorans</name>
    <dbReference type="NCBI Taxonomy" id="45496"/>
    <lineage>
        <taxon>Bacteria</taxon>
        <taxon>Pseudomonadati</taxon>
        <taxon>Pseudomonadota</taxon>
        <taxon>Gammaproteobacteria</taxon>
        <taxon>Thiotrichales</taxon>
        <taxon>Piscirickettsiaceae</taxon>
        <taxon>Methylophaga</taxon>
    </lineage>
</organism>
<evidence type="ECO:0000256" key="10">
    <source>
        <dbReference type="ARBA" id="ARBA00022989"/>
    </source>
</evidence>
<dbReference type="SFLD" id="SFLDS00003">
    <property type="entry name" value="Haloacid_Dehalogenase"/>
    <property type="match status" value="1"/>
</dbReference>
<dbReference type="InterPro" id="IPR001757">
    <property type="entry name" value="P_typ_ATPase"/>
</dbReference>
<dbReference type="FunFam" id="3.40.50.1000:FF:000211">
    <property type="entry name" value="Plasma membrane ATPase"/>
    <property type="match status" value="1"/>
</dbReference>
<feature type="transmembrane region" description="Helical" evidence="12">
    <location>
        <begin position="237"/>
        <end position="257"/>
    </location>
</feature>
<sequence length="877" mass="97492">MTSLFQKATDDFAHQPIAETFNSLNVDASHGLSDAEVHQRQLDYGLNQIINQEESALRRILKRFWGPIPWMIEIAAILSAAVGKWEDFIIISILLLINAGLDFFQEHRALNALNALKSQLDTQVRVLRDGRTQSVRSQELVPGDIIRLRMGDLVPADVQLLTGDYLSIDESSLTGESLAVSKRSTDVAYANTIIRQGEMDAIVVNTGHQTRFNSVVSLVASASANEHSHFQRMVLQIGHFLILLSLAMVVLIVITGLSRHEDMLELARFALVLLVAAIPVALPAVLSVTMAVGAYKLAKHKAIVTKLTAIEELAGVDIFCSDKTGTLTKNEMHVMEILPFDGNGEAELIRAAVLASRSENTDPIEIPLFRHIKDNYPESDWSAWQQTHFTAFDPSKKYTAAQVQKADEKMEVFKGAPQVIMAMVANLSDSEINTLNQQINLLASKGYRTLAVAQQREGQPHQFLGLIPLIDPPRDDSKQVIDEMRQRGVEVKMITGDNIAIAREIGHMLGLNKRAVQSKQITGKSGQEIKELASGLAQAIYKRLNPEVSYKQAKQFADEVMTDLDTIYDTSLLETEFIHTHESALLDMLESIEIFAEVLPEDKYMIVDALQKSDHIVGMTGDGVNDAPALRKADCGFAVSNATDAARAAADIILTAPGLSVINQAIEQARFTFERMKSYATFRIAETIRIILFMTLSILIFEFYPITALMIILLALLNDLPILTIAYDNTYQSPTPVRWNMHELFILSSALGLAGVCASFLLYLFLREQNLDTDTIQTLIFLKLLIAGHSTIFVTRNNGWFWQKPWPSPFLLAATLGTEIIGTLMAVNGIFITAVSWEYAGFMWLYALIWFVIDNAIKIGIQRFIFNQPSTKTKLTA</sequence>
<feature type="transmembrane region" description="Helical" evidence="12">
    <location>
        <begin position="744"/>
        <end position="766"/>
    </location>
</feature>
<evidence type="ECO:0000313" key="14">
    <source>
        <dbReference type="EMBL" id="SFJ98938.1"/>
    </source>
</evidence>
<evidence type="ECO:0000256" key="11">
    <source>
        <dbReference type="ARBA" id="ARBA00023136"/>
    </source>
</evidence>
<dbReference type="InterPro" id="IPR023299">
    <property type="entry name" value="ATPase_P-typ_cyto_dom_N"/>
</dbReference>
<accession>A0A1I3VU60</accession>
<dbReference type="OrthoDB" id="9814270at2"/>
<dbReference type="Gene3D" id="3.40.1110.10">
    <property type="entry name" value="Calcium-transporting ATPase, cytoplasmic domain N"/>
    <property type="match status" value="1"/>
</dbReference>
<dbReference type="Gene3D" id="2.70.150.10">
    <property type="entry name" value="Calcium-transporting ATPase, cytoplasmic transduction domain A"/>
    <property type="match status" value="1"/>
</dbReference>
<evidence type="ECO:0000256" key="5">
    <source>
        <dbReference type="ARBA" id="ARBA00022723"/>
    </source>
</evidence>
<dbReference type="PANTHER" id="PTHR42861">
    <property type="entry name" value="CALCIUM-TRANSPORTING ATPASE"/>
    <property type="match status" value="1"/>
</dbReference>
<dbReference type="PRINTS" id="PR00120">
    <property type="entry name" value="HATPASE"/>
</dbReference>
<keyword evidence="7" id="KW-0067">ATP-binding</keyword>
<evidence type="ECO:0000256" key="4">
    <source>
        <dbReference type="ARBA" id="ARBA00022692"/>
    </source>
</evidence>
<evidence type="ECO:0000256" key="7">
    <source>
        <dbReference type="ARBA" id="ARBA00022840"/>
    </source>
</evidence>
<dbReference type="Pfam" id="PF00690">
    <property type="entry name" value="Cation_ATPase_N"/>
    <property type="match status" value="1"/>
</dbReference>
<evidence type="ECO:0000259" key="13">
    <source>
        <dbReference type="SMART" id="SM00831"/>
    </source>
</evidence>
<keyword evidence="15" id="KW-1185">Reference proteome</keyword>
<dbReference type="InterPro" id="IPR036412">
    <property type="entry name" value="HAD-like_sf"/>
</dbReference>
<evidence type="ECO:0000256" key="8">
    <source>
        <dbReference type="ARBA" id="ARBA00022842"/>
    </source>
</evidence>
<dbReference type="Pfam" id="PF00702">
    <property type="entry name" value="Hydrolase"/>
    <property type="match status" value="1"/>
</dbReference>
<dbReference type="InterPro" id="IPR044492">
    <property type="entry name" value="P_typ_ATPase_HD_dom"/>
</dbReference>
<feature type="transmembrane region" description="Helical" evidence="12">
    <location>
        <begin position="839"/>
        <end position="857"/>
    </location>
</feature>
<dbReference type="Gene3D" id="1.20.1110.10">
    <property type="entry name" value="Calcium-transporting ATPase, transmembrane domain"/>
    <property type="match status" value="2"/>
</dbReference>
<dbReference type="InterPro" id="IPR004014">
    <property type="entry name" value="ATPase_P-typ_cation-transptr_N"/>
</dbReference>
<feature type="transmembrane region" description="Helical" evidence="12">
    <location>
        <begin position="778"/>
        <end position="798"/>
    </location>
</feature>
<dbReference type="PRINTS" id="PR00119">
    <property type="entry name" value="CATATPASE"/>
</dbReference>
<keyword evidence="4 12" id="KW-0812">Transmembrane</keyword>
<keyword evidence="3" id="KW-0597">Phosphoprotein</keyword>
<keyword evidence="10 12" id="KW-1133">Transmembrane helix</keyword>
<comment type="similarity">
    <text evidence="2">Belongs to the cation transport ATPase (P-type) (TC 3.A.3) family. Type IIIA subfamily.</text>
</comment>
<keyword evidence="9" id="KW-1278">Translocase</keyword>
<feature type="domain" description="Cation-transporting P-type ATPase N-terminal" evidence="13">
    <location>
        <begin position="11"/>
        <end position="84"/>
    </location>
</feature>
<dbReference type="InterPro" id="IPR059000">
    <property type="entry name" value="ATPase_P-type_domA"/>
</dbReference>
<keyword evidence="6" id="KW-0547">Nucleotide-binding</keyword>
<dbReference type="InterPro" id="IPR006534">
    <property type="entry name" value="P-type_ATPase_IIIA"/>
</dbReference>
<dbReference type="PROSITE" id="PS00154">
    <property type="entry name" value="ATPASE_E1_E2"/>
    <property type="match status" value="1"/>
</dbReference>
<dbReference type="GO" id="GO:0046872">
    <property type="term" value="F:metal ion binding"/>
    <property type="evidence" value="ECO:0007669"/>
    <property type="project" value="UniProtKB-KW"/>
</dbReference>
<dbReference type="GO" id="GO:0008553">
    <property type="term" value="F:P-type proton-exporting transporter activity"/>
    <property type="evidence" value="ECO:0007669"/>
    <property type="project" value="InterPro"/>
</dbReference>
<dbReference type="SFLD" id="SFLDF00027">
    <property type="entry name" value="p-type_atpase"/>
    <property type="match status" value="1"/>
</dbReference>
<evidence type="ECO:0000256" key="12">
    <source>
        <dbReference type="SAM" id="Phobius"/>
    </source>
</evidence>
<feature type="transmembrane region" description="Helical" evidence="12">
    <location>
        <begin position="269"/>
        <end position="292"/>
    </location>
</feature>
<feature type="transmembrane region" description="Helical" evidence="12">
    <location>
        <begin position="810"/>
        <end position="833"/>
    </location>
</feature>
<evidence type="ECO:0000256" key="9">
    <source>
        <dbReference type="ARBA" id="ARBA00022967"/>
    </source>
</evidence>
<dbReference type="InterPro" id="IPR008250">
    <property type="entry name" value="ATPase_P-typ_transduc_dom_A_sf"/>
</dbReference>
<dbReference type="AlphaFoldDB" id="A0A1I3VU60"/>
<dbReference type="SMART" id="SM00831">
    <property type="entry name" value="Cation_ATPase_N"/>
    <property type="match status" value="1"/>
</dbReference>
<evidence type="ECO:0000256" key="2">
    <source>
        <dbReference type="ARBA" id="ARBA00008804"/>
    </source>
</evidence>
<comment type="subcellular location">
    <subcellularLocation>
        <location evidence="1">Membrane</location>
        <topology evidence="1">Multi-pass membrane protein</topology>
    </subcellularLocation>
</comment>
<dbReference type="InterPro" id="IPR023214">
    <property type="entry name" value="HAD_sf"/>
</dbReference>
<proteinExistence type="inferred from homology"/>
<dbReference type="GO" id="GO:0016020">
    <property type="term" value="C:membrane"/>
    <property type="evidence" value="ECO:0007669"/>
    <property type="project" value="UniProtKB-SubCell"/>
</dbReference>
<dbReference type="STRING" id="45496.SAMN04488079_103230"/>
<keyword evidence="5" id="KW-0479">Metal-binding</keyword>
<dbReference type="SUPFAM" id="SSF81653">
    <property type="entry name" value="Calcium ATPase, transduction domain A"/>
    <property type="match status" value="1"/>
</dbReference>
<protein>
    <submittedName>
        <fullName evidence="14">H+-transporting ATPase</fullName>
    </submittedName>
</protein>
<keyword evidence="11 12" id="KW-0472">Membrane</keyword>
<dbReference type="SFLD" id="SFLDG00002">
    <property type="entry name" value="C1.7:_P-type_atpase_like"/>
    <property type="match status" value="1"/>
</dbReference>
<dbReference type="EMBL" id="FOSH01000003">
    <property type="protein sequence ID" value="SFJ98938.1"/>
    <property type="molecule type" value="Genomic_DNA"/>
</dbReference>
<evidence type="ECO:0000313" key="15">
    <source>
        <dbReference type="Proteomes" id="UP000198924"/>
    </source>
</evidence>
<dbReference type="InterPro" id="IPR023298">
    <property type="entry name" value="ATPase_P-typ_TM_dom_sf"/>
</dbReference>
<dbReference type="InterPro" id="IPR018303">
    <property type="entry name" value="ATPase_P-typ_P_site"/>
</dbReference>
<evidence type="ECO:0000256" key="6">
    <source>
        <dbReference type="ARBA" id="ARBA00022741"/>
    </source>
</evidence>
<dbReference type="NCBIfam" id="TIGR01494">
    <property type="entry name" value="ATPase_P-type"/>
    <property type="match status" value="3"/>
</dbReference>
<reference evidence="15" key="1">
    <citation type="submission" date="2016-10" db="EMBL/GenBank/DDBJ databases">
        <authorList>
            <person name="Varghese N."/>
            <person name="Submissions S."/>
        </authorList>
    </citation>
    <scope>NUCLEOTIDE SEQUENCE [LARGE SCALE GENOMIC DNA]</scope>
    <source>
        <strain evidence="15">DSM 11578</strain>
    </source>
</reference>
<keyword evidence="8" id="KW-0460">Magnesium</keyword>
<gene>
    <name evidence="14" type="ORF">SAMN04488079_103230</name>
</gene>
<evidence type="ECO:0000256" key="1">
    <source>
        <dbReference type="ARBA" id="ARBA00004141"/>
    </source>
</evidence>
<dbReference type="Proteomes" id="UP000198924">
    <property type="component" value="Unassembled WGS sequence"/>
</dbReference>
<dbReference type="GO" id="GO:0120029">
    <property type="term" value="P:proton export across plasma membrane"/>
    <property type="evidence" value="ECO:0007669"/>
    <property type="project" value="InterPro"/>
</dbReference>
<name>A0A1I3VU60_9GAMM</name>
<evidence type="ECO:0000256" key="3">
    <source>
        <dbReference type="ARBA" id="ARBA00022553"/>
    </source>
</evidence>
<dbReference type="SUPFAM" id="SSF81665">
    <property type="entry name" value="Calcium ATPase, transmembrane domain M"/>
    <property type="match status" value="1"/>
</dbReference>
<dbReference type="FunFam" id="2.70.150.10:FF:000042">
    <property type="entry name" value="Plasma membrane ATPase"/>
    <property type="match status" value="1"/>
</dbReference>
<dbReference type="CDD" id="cd02076">
    <property type="entry name" value="P-type_ATPase_H"/>
    <property type="match status" value="1"/>
</dbReference>
<dbReference type="RefSeq" id="WP_091711842.1">
    <property type="nucleotide sequence ID" value="NZ_FOSH01000003.1"/>
</dbReference>